<evidence type="ECO:0000256" key="7">
    <source>
        <dbReference type="RuleBase" id="RU362003"/>
    </source>
</evidence>
<dbReference type="InterPro" id="IPR032697">
    <property type="entry name" value="SQ_cyclase_N"/>
</dbReference>
<name>A0A8H3F306_9LECA</name>
<evidence type="ECO:0000313" key="10">
    <source>
        <dbReference type="EMBL" id="CAF9916638.1"/>
    </source>
</evidence>
<evidence type="ECO:0000313" key="11">
    <source>
        <dbReference type="Proteomes" id="UP000664521"/>
    </source>
</evidence>
<dbReference type="OrthoDB" id="21502at2759"/>
<dbReference type="CDD" id="cd02892">
    <property type="entry name" value="SQCY_1"/>
    <property type="match status" value="1"/>
</dbReference>
<evidence type="ECO:0000256" key="5">
    <source>
        <dbReference type="ARBA" id="ARBA00023098"/>
    </source>
</evidence>
<dbReference type="GO" id="GO:0006696">
    <property type="term" value="P:ergosterol biosynthetic process"/>
    <property type="evidence" value="ECO:0007669"/>
    <property type="project" value="TreeGrafter"/>
</dbReference>
<evidence type="ECO:0000256" key="6">
    <source>
        <dbReference type="ARBA" id="ARBA00023235"/>
    </source>
</evidence>
<keyword evidence="6 7" id="KW-0413">Isomerase</keyword>
<accession>A0A8H3F306</accession>
<dbReference type="Proteomes" id="UP000664521">
    <property type="component" value="Unassembled WGS sequence"/>
</dbReference>
<dbReference type="GO" id="GO:0000250">
    <property type="term" value="F:lanosterol synthase activity"/>
    <property type="evidence" value="ECO:0007669"/>
    <property type="project" value="UniProtKB-ARBA"/>
</dbReference>
<keyword evidence="2" id="KW-0444">Lipid biosynthesis</keyword>
<keyword evidence="4" id="KW-0752">Steroid biosynthesis</keyword>
<evidence type="ECO:0000259" key="9">
    <source>
        <dbReference type="Pfam" id="PF13249"/>
    </source>
</evidence>
<comment type="similarity">
    <text evidence="1 7">Belongs to the terpene cyclase/mutase family.</text>
</comment>
<dbReference type="AlphaFoldDB" id="A0A8H3F306"/>
<evidence type="ECO:0000259" key="8">
    <source>
        <dbReference type="Pfam" id="PF13243"/>
    </source>
</evidence>
<dbReference type="GO" id="GO:0016104">
    <property type="term" value="P:triterpenoid biosynthetic process"/>
    <property type="evidence" value="ECO:0007669"/>
    <property type="project" value="InterPro"/>
</dbReference>
<keyword evidence="3" id="KW-0677">Repeat</keyword>
<dbReference type="InterPro" id="IPR032696">
    <property type="entry name" value="SQ_cyclase_C"/>
</dbReference>
<evidence type="ECO:0000256" key="2">
    <source>
        <dbReference type="ARBA" id="ARBA00022516"/>
    </source>
</evidence>
<gene>
    <name evidence="10" type="primary">ERG7</name>
    <name evidence="10" type="ORF">HETSPECPRED_002969</name>
</gene>
<dbReference type="EMBL" id="CAJPDS010000018">
    <property type="protein sequence ID" value="CAF9916638.1"/>
    <property type="molecule type" value="Genomic_DNA"/>
</dbReference>
<dbReference type="PANTHER" id="PTHR11764">
    <property type="entry name" value="TERPENE CYCLASE/MUTASE FAMILY MEMBER"/>
    <property type="match status" value="1"/>
</dbReference>
<keyword evidence="5" id="KW-0443">Lipid metabolism</keyword>
<keyword evidence="11" id="KW-1185">Reference proteome</keyword>
<dbReference type="Gene3D" id="6.20.120.20">
    <property type="match status" value="1"/>
</dbReference>
<sequence>MIDQEQPVHDLDRWRLLDERGRQTWHYMKSEEEVQAWPQTLIDRHHLGLGLDLPDLPPATTPLDAATNALSFFSHLQLPPGNWACEYGGPMFLLPGLVITWYVTETPIPEHIKTEIQRYLFARQHPQDAGWGLHIEGESSVFGTAMNYVVLRILGVDAEDPRMIKARGKLHQLGGAANGPHWAKFWLAVLGVMEWDAVNPMPPELWLLPDWVPIAPWRWWIHMRQIFLPMSFIWSKRFSYPLTELTKELRDELYVQPYYIVNFPAHRNTISPVDDYHPKNRWALQLIRWEDENTDYATLGPVNAPLNLLACYIEDGPDSYSVQRHRDRMHDFLWVSNEGMMMNGTNGVQTWDTSFLAQAVVEAELASDPRWRSTLVKVLEFLDDQQIKEEVPDRELCYRHRRKGAWAFSTREQGYTVSDTTSEALKAVIMLQRIVGIPQLISTERLKDAVDTLLTMQNPSGGFASYENVRGSEYMEYLNAAEVFGRIMVEYDYPECTTAVVTALSLFREHDPSYRKDDISKTLDGAVKYIRDAQRADGSWYGSWGICFTYAGMFALESLASVGETYNNSTRVQRACKFLLDKQKPDGGWGESYKSCETGIYTHHKNSQVVQTCWALIGLMHAEYPDRLHIERGISLLMHRQLPQGGWAQEAIEGVFNKNWCVHPFSAAASFNARIILDVDDE</sequence>
<comment type="caution">
    <text evidence="10">The sequence shown here is derived from an EMBL/GenBank/DDBJ whole genome shotgun (WGS) entry which is preliminary data.</text>
</comment>
<dbReference type="SUPFAM" id="SSF48239">
    <property type="entry name" value="Terpenoid cyclases/Protein prenyltransferases"/>
    <property type="match status" value="2"/>
</dbReference>
<feature type="domain" description="Squalene cyclase N-terminal" evidence="9">
    <location>
        <begin position="70"/>
        <end position="265"/>
    </location>
</feature>
<organism evidence="10 11">
    <name type="scientific">Heterodermia speciosa</name>
    <dbReference type="NCBI Taxonomy" id="116794"/>
    <lineage>
        <taxon>Eukaryota</taxon>
        <taxon>Fungi</taxon>
        <taxon>Dikarya</taxon>
        <taxon>Ascomycota</taxon>
        <taxon>Pezizomycotina</taxon>
        <taxon>Lecanoromycetes</taxon>
        <taxon>OSLEUM clade</taxon>
        <taxon>Lecanoromycetidae</taxon>
        <taxon>Caliciales</taxon>
        <taxon>Physciaceae</taxon>
        <taxon>Heterodermia</taxon>
    </lineage>
</organism>
<dbReference type="Pfam" id="PF13243">
    <property type="entry name" value="SQHop_cyclase_C"/>
    <property type="match status" value="1"/>
</dbReference>
<reference evidence="10" key="1">
    <citation type="submission" date="2021-03" db="EMBL/GenBank/DDBJ databases">
        <authorList>
            <person name="Tagirdzhanova G."/>
        </authorList>
    </citation>
    <scope>NUCLEOTIDE SEQUENCE</scope>
</reference>
<evidence type="ECO:0000256" key="3">
    <source>
        <dbReference type="ARBA" id="ARBA00022737"/>
    </source>
</evidence>
<dbReference type="InterPro" id="IPR018333">
    <property type="entry name" value="Squalene_cyclase"/>
</dbReference>
<dbReference type="PROSITE" id="PS01074">
    <property type="entry name" value="TERPENE_SYNTHASES"/>
    <property type="match status" value="1"/>
</dbReference>
<dbReference type="FunFam" id="1.50.10.20:FF:000003">
    <property type="entry name" value="Terpene cyclase/mutase family member"/>
    <property type="match status" value="1"/>
</dbReference>
<dbReference type="EC" id="5.4.99.-" evidence="7"/>
<dbReference type="GO" id="GO:0005811">
    <property type="term" value="C:lipid droplet"/>
    <property type="evidence" value="ECO:0007669"/>
    <property type="project" value="InterPro"/>
</dbReference>
<dbReference type="NCBIfam" id="TIGR01787">
    <property type="entry name" value="squalene_cyclas"/>
    <property type="match status" value="1"/>
</dbReference>
<protein>
    <recommendedName>
        <fullName evidence="7">Terpene cyclase/mutase family member</fullName>
        <ecNumber evidence="7">5.4.99.-</ecNumber>
    </recommendedName>
</protein>
<proteinExistence type="inferred from homology"/>
<dbReference type="Pfam" id="PF13249">
    <property type="entry name" value="SQHop_cyclase_N"/>
    <property type="match status" value="1"/>
</dbReference>
<dbReference type="PANTHER" id="PTHR11764:SF20">
    <property type="entry name" value="LANOSTEROL SYNTHASE"/>
    <property type="match status" value="1"/>
</dbReference>
<evidence type="ECO:0000256" key="4">
    <source>
        <dbReference type="ARBA" id="ARBA00022955"/>
    </source>
</evidence>
<dbReference type="SFLD" id="SFLDG01016">
    <property type="entry name" value="Prenyltransferase_Like_2"/>
    <property type="match status" value="1"/>
</dbReference>
<evidence type="ECO:0000256" key="1">
    <source>
        <dbReference type="ARBA" id="ARBA00009755"/>
    </source>
</evidence>
<dbReference type="InterPro" id="IPR002365">
    <property type="entry name" value="Terpene_synthase_CS"/>
</dbReference>
<dbReference type="Gene3D" id="1.50.10.20">
    <property type="match status" value="2"/>
</dbReference>
<dbReference type="InterPro" id="IPR008930">
    <property type="entry name" value="Terpenoid_cyclase/PrenylTrfase"/>
</dbReference>
<feature type="domain" description="Squalene cyclase C-terminal" evidence="8">
    <location>
        <begin position="350"/>
        <end position="654"/>
    </location>
</feature>